<feature type="compositionally biased region" description="Low complexity" evidence="8">
    <location>
        <begin position="510"/>
        <end position="520"/>
    </location>
</feature>
<dbReference type="InterPro" id="IPR003124">
    <property type="entry name" value="WH2_dom"/>
</dbReference>
<dbReference type="Gene3D" id="1.20.5.340">
    <property type="match status" value="1"/>
</dbReference>
<feature type="region of interest" description="Disordered" evidence="8">
    <location>
        <begin position="200"/>
        <end position="232"/>
    </location>
</feature>
<dbReference type="GO" id="GO:0003779">
    <property type="term" value="F:actin binding"/>
    <property type="evidence" value="ECO:0007669"/>
    <property type="project" value="UniProtKB-UniRule"/>
</dbReference>
<proteinExistence type="inferred from homology"/>
<reference evidence="10" key="1">
    <citation type="journal article" date="2024" name="Gigascience">
        <title>Chromosome-level genome of the poultry shaft louse Menopon gallinae provides insight into the host-switching and adaptive evolution of parasitic lice.</title>
        <authorList>
            <person name="Xu Y."/>
            <person name="Ma L."/>
            <person name="Liu S."/>
            <person name="Liang Y."/>
            <person name="Liu Q."/>
            <person name="He Z."/>
            <person name="Tian L."/>
            <person name="Duan Y."/>
            <person name="Cai W."/>
            <person name="Li H."/>
            <person name="Song F."/>
        </authorList>
    </citation>
    <scope>NUCLEOTIDE SEQUENCE</scope>
    <source>
        <strain evidence="10">Cailab_2023a</strain>
    </source>
</reference>
<evidence type="ECO:0000256" key="6">
    <source>
        <dbReference type="ARBA" id="ARBA00023212"/>
    </source>
</evidence>
<comment type="function">
    <text evidence="7">Downstream effector molecule involved in the transmission of signals from tyrosine kinase receptors and small GTPases to the actin cytoskeleton. Promotes formation of actin filaments. Part of the WAVE complex that regulates lamellipodia formation. The WAVE complex regulates actin filament reorganization via its interaction with the Arp2/3 complex.</text>
</comment>
<gene>
    <name evidence="10" type="ORF">PYX00_002638</name>
</gene>
<feature type="compositionally biased region" description="Basic residues" evidence="8">
    <location>
        <begin position="217"/>
        <end position="227"/>
    </location>
</feature>
<dbReference type="PROSITE" id="PS51082">
    <property type="entry name" value="WH2"/>
    <property type="match status" value="1"/>
</dbReference>
<feature type="compositionally biased region" description="Low complexity" evidence="8">
    <location>
        <begin position="443"/>
        <end position="454"/>
    </location>
</feature>
<dbReference type="GO" id="GO:0071933">
    <property type="term" value="F:Arp2/3 complex binding"/>
    <property type="evidence" value="ECO:0007669"/>
    <property type="project" value="TreeGrafter"/>
</dbReference>
<dbReference type="FunFam" id="1.20.5.340:FF:000012">
    <property type="entry name" value="Wiskott-Aldrich syndrome protein family member 1"/>
    <property type="match status" value="1"/>
</dbReference>
<dbReference type="GO" id="GO:0030036">
    <property type="term" value="P:actin cytoskeleton organization"/>
    <property type="evidence" value="ECO:0007669"/>
    <property type="project" value="UniProtKB-UniRule"/>
</dbReference>
<dbReference type="GO" id="GO:2000601">
    <property type="term" value="P:positive regulation of Arp2/3 complex-mediated actin nucleation"/>
    <property type="evidence" value="ECO:0007669"/>
    <property type="project" value="TreeGrafter"/>
</dbReference>
<dbReference type="InterPro" id="IPR028288">
    <property type="entry name" value="SCAR/WAVE_fam"/>
</dbReference>
<evidence type="ECO:0000256" key="4">
    <source>
        <dbReference type="ARBA" id="ARBA00022553"/>
    </source>
</evidence>
<feature type="compositionally biased region" description="Pro residues" evidence="8">
    <location>
        <begin position="455"/>
        <end position="482"/>
    </location>
</feature>
<accession>A0AAW2HYA3</accession>
<dbReference type="AlphaFoldDB" id="A0AAW2HYA3"/>
<protein>
    <recommendedName>
        <fullName evidence="7">Wiskott-Aldrich syndrome protein family member</fullName>
        <shortName evidence="7">WASP family protein member</shortName>
    </recommendedName>
</protein>
<evidence type="ECO:0000256" key="3">
    <source>
        <dbReference type="ARBA" id="ARBA00022490"/>
    </source>
</evidence>
<feature type="region of interest" description="Disordered" evidence="8">
    <location>
        <begin position="270"/>
        <end position="315"/>
    </location>
</feature>
<sequence>MEAHGQTGTVFVEAGNERLDLERVKMPLPKRVVEPVHVSRNTIPEGYPLPSELEAATNGTLANIVRQLSSLSRHAEDTFGELVREAQGVSIRANNLQARIDRLAMKVTQLDSTVEEVSLQDIHMRKAFKSSVVFDQQVVSRDTMPTAMLETYQACDKPPPLDKLNPFREDGKDGLKFYTDPNYFFDLWRQEMLKDTERMMHDRGKKPHRPRTEGGGARHKKRVRQPHNTRERQREIAVGHGEYIMPQNIHYRAPHPVENPDEALLSMDKGVVMDPRPPRPNSIELRRNYPEENSGGIYSPRHTQSPGANEMHYRSSYGMGYDHTVYQQQQQQQPIYVSGGKQAMDVDLCDHAPSRNGGPRPNSARPTQPPPAPPSTNNSNTSTPTISSANNTPTRGRSMSAGRDQLPPPPPPPGENVMSPGLNGPIASHVLARQGSGSRSASPQLHQPQAEQPQELPPPPPIPASPPATNIPPPPPPPPPFPAIMTNGTAKTSPLVNGDVGKSPHKQVISTSPPKSSPPKNAEANRKPNQQTPIIDPRNDLLKAIREGIKLRKVEKNEQKEVERVNALHDVASILARRVAVEFSDSDSASESEYDSEGWGEQETSA</sequence>
<dbReference type="PANTHER" id="PTHR12902:SF1">
    <property type="entry name" value="WISKOTT-ALDRICH SYNDROME PROTEIN FAMILY MEMBER"/>
    <property type="match status" value="1"/>
</dbReference>
<evidence type="ECO:0000256" key="8">
    <source>
        <dbReference type="SAM" id="MobiDB-lite"/>
    </source>
</evidence>
<keyword evidence="5 7" id="KW-0009">Actin-binding</keyword>
<feature type="region of interest" description="Disordered" evidence="8">
    <location>
        <begin position="582"/>
        <end position="606"/>
    </location>
</feature>
<comment type="subcellular location">
    <subcellularLocation>
        <location evidence="1 7">Cytoplasm</location>
        <location evidence="1 7">Cytoskeleton</location>
    </subcellularLocation>
</comment>
<feature type="compositionally biased region" description="Acidic residues" evidence="8">
    <location>
        <begin position="584"/>
        <end position="600"/>
    </location>
</feature>
<evidence type="ECO:0000256" key="5">
    <source>
        <dbReference type="ARBA" id="ARBA00023203"/>
    </source>
</evidence>
<comment type="caution">
    <text evidence="10">The sequence shown here is derived from an EMBL/GenBank/DDBJ whole genome shotgun (WGS) entry which is preliminary data.</text>
</comment>
<feature type="region of interest" description="Disordered" evidence="8">
    <location>
        <begin position="347"/>
        <end position="539"/>
    </location>
</feature>
<comment type="similarity">
    <text evidence="2 7">Belongs to the SCAR/WAVE family.</text>
</comment>
<dbReference type="GO" id="GO:0031209">
    <property type="term" value="C:SCAR complex"/>
    <property type="evidence" value="ECO:0007669"/>
    <property type="project" value="TreeGrafter"/>
</dbReference>
<evidence type="ECO:0000313" key="10">
    <source>
        <dbReference type="EMBL" id="KAL0274536.1"/>
    </source>
</evidence>
<dbReference type="Pfam" id="PF02205">
    <property type="entry name" value="WH2"/>
    <property type="match status" value="1"/>
</dbReference>
<feature type="compositionally biased region" description="Polar residues" evidence="8">
    <location>
        <begin position="486"/>
        <end position="495"/>
    </location>
</feature>
<comment type="subunit">
    <text evidence="7">Binds actin and the Arp2/3 complex.</text>
</comment>
<name>A0AAW2HYA3_9NEOP</name>
<feature type="domain" description="WH2" evidence="9">
    <location>
        <begin position="537"/>
        <end position="554"/>
    </location>
</feature>
<dbReference type="GO" id="GO:0005856">
    <property type="term" value="C:cytoskeleton"/>
    <property type="evidence" value="ECO:0007669"/>
    <property type="project" value="UniProtKB-SubCell"/>
</dbReference>
<evidence type="ECO:0000259" key="9">
    <source>
        <dbReference type="PROSITE" id="PS51082"/>
    </source>
</evidence>
<evidence type="ECO:0000256" key="2">
    <source>
        <dbReference type="ARBA" id="ARBA00006993"/>
    </source>
</evidence>
<keyword evidence="4" id="KW-0597">Phosphoprotein</keyword>
<dbReference type="Gene3D" id="6.10.280.150">
    <property type="match status" value="2"/>
</dbReference>
<evidence type="ECO:0000256" key="1">
    <source>
        <dbReference type="ARBA" id="ARBA00004245"/>
    </source>
</evidence>
<keyword evidence="6 7" id="KW-0206">Cytoskeleton</keyword>
<dbReference type="SMART" id="SM00246">
    <property type="entry name" value="WH2"/>
    <property type="match status" value="1"/>
</dbReference>
<dbReference type="EMBL" id="JARGDH010000002">
    <property type="protein sequence ID" value="KAL0274536.1"/>
    <property type="molecule type" value="Genomic_DNA"/>
</dbReference>
<feature type="compositionally biased region" description="Low complexity" evidence="8">
    <location>
        <begin position="375"/>
        <end position="394"/>
    </location>
</feature>
<organism evidence="10">
    <name type="scientific">Menopon gallinae</name>
    <name type="common">poultry shaft louse</name>
    <dbReference type="NCBI Taxonomy" id="328185"/>
    <lineage>
        <taxon>Eukaryota</taxon>
        <taxon>Metazoa</taxon>
        <taxon>Ecdysozoa</taxon>
        <taxon>Arthropoda</taxon>
        <taxon>Hexapoda</taxon>
        <taxon>Insecta</taxon>
        <taxon>Pterygota</taxon>
        <taxon>Neoptera</taxon>
        <taxon>Paraneoptera</taxon>
        <taxon>Psocodea</taxon>
        <taxon>Troctomorpha</taxon>
        <taxon>Phthiraptera</taxon>
        <taxon>Amblycera</taxon>
        <taxon>Menoponidae</taxon>
        <taxon>Menopon</taxon>
    </lineage>
</organism>
<evidence type="ECO:0000256" key="7">
    <source>
        <dbReference type="RuleBase" id="RU367034"/>
    </source>
</evidence>
<keyword evidence="3 7" id="KW-0963">Cytoplasm</keyword>
<dbReference type="GO" id="GO:0034237">
    <property type="term" value="F:protein kinase A regulatory subunit binding"/>
    <property type="evidence" value="ECO:0007669"/>
    <property type="project" value="TreeGrafter"/>
</dbReference>
<dbReference type="PANTHER" id="PTHR12902">
    <property type="entry name" value="WASP-1"/>
    <property type="match status" value="1"/>
</dbReference>